<sequence>PSRPCLCLTCCRRSPCSTFKMFSHAIKISMYMLQSQSRPIYISLLRTNVEHMKCWLFPKCN</sequence>
<dbReference type="Ensembl" id="ENSFTIT00000012380.1">
    <property type="protein sequence ID" value="ENSFTIP00000011864.1"/>
    <property type="gene ID" value="ENSFTIG00000007945.1"/>
</dbReference>
<name>A0A8C4UHT0_FALTI</name>
<protein>
    <submittedName>
        <fullName evidence="1">Uncharacterized protein</fullName>
    </submittedName>
</protein>
<dbReference type="AlphaFoldDB" id="A0A8C4UHT0"/>
<keyword evidence="2" id="KW-1185">Reference proteome</keyword>
<proteinExistence type="predicted"/>
<dbReference type="Proteomes" id="UP000694562">
    <property type="component" value="Unplaced"/>
</dbReference>
<evidence type="ECO:0000313" key="2">
    <source>
        <dbReference type="Proteomes" id="UP000694562"/>
    </source>
</evidence>
<reference evidence="1" key="2">
    <citation type="submission" date="2025-09" db="UniProtKB">
        <authorList>
            <consortium name="Ensembl"/>
        </authorList>
    </citation>
    <scope>IDENTIFICATION</scope>
</reference>
<accession>A0A8C4UHT0</accession>
<organism evidence="1 2">
    <name type="scientific">Falco tinnunculus</name>
    <name type="common">Common kestrel</name>
    <dbReference type="NCBI Taxonomy" id="100819"/>
    <lineage>
        <taxon>Eukaryota</taxon>
        <taxon>Metazoa</taxon>
        <taxon>Chordata</taxon>
        <taxon>Craniata</taxon>
        <taxon>Vertebrata</taxon>
        <taxon>Euteleostomi</taxon>
        <taxon>Archelosauria</taxon>
        <taxon>Archosauria</taxon>
        <taxon>Dinosauria</taxon>
        <taxon>Saurischia</taxon>
        <taxon>Theropoda</taxon>
        <taxon>Coelurosauria</taxon>
        <taxon>Aves</taxon>
        <taxon>Neognathae</taxon>
        <taxon>Neoaves</taxon>
        <taxon>Telluraves</taxon>
        <taxon>Australaves</taxon>
        <taxon>Falconiformes</taxon>
        <taxon>Falconidae</taxon>
        <taxon>Falco</taxon>
    </lineage>
</organism>
<reference evidence="1" key="1">
    <citation type="submission" date="2025-08" db="UniProtKB">
        <authorList>
            <consortium name="Ensembl"/>
        </authorList>
    </citation>
    <scope>IDENTIFICATION</scope>
</reference>
<evidence type="ECO:0000313" key="1">
    <source>
        <dbReference type="Ensembl" id="ENSFTIP00000011864.1"/>
    </source>
</evidence>